<evidence type="ECO:0000256" key="10">
    <source>
        <dbReference type="PROSITE-ProRule" id="PRU10052"/>
    </source>
</evidence>
<keyword evidence="5 11" id="KW-0378">Hydrolase</keyword>
<dbReference type="InterPro" id="IPR011050">
    <property type="entry name" value="Pectin_lyase_fold/virulence"/>
</dbReference>
<dbReference type="SMART" id="SM00710">
    <property type="entry name" value="PbH1"/>
    <property type="match status" value="7"/>
</dbReference>
<evidence type="ECO:0000313" key="13">
    <source>
        <dbReference type="EMBL" id="KIJ43878.1"/>
    </source>
</evidence>
<reference evidence="13 14" key="1">
    <citation type="submission" date="2014-06" db="EMBL/GenBank/DDBJ databases">
        <title>Evolutionary Origins and Diversification of the Mycorrhizal Mutualists.</title>
        <authorList>
            <consortium name="DOE Joint Genome Institute"/>
            <consortium name="Mycorrhizal Genomics Consortium"/>
            <person name="Kohler A."/>
            <person name="Kuo A."/>
            <person name="Nagy L.G."/>
            <person name="Floudas D."/>
            <person name="Copeland A."/>
            <person name="Barry K.W."/>
            <person name="Cichocki N."/>
            <person name="Veneault-Fourrey C."/>
            <person name="LaButti K."/>
            <person name="Lindquist E.A."/>
            <person name="Lipzen A."/>
            <person name="Lundell T."/>
            <person name="Morin E."/>
            <person name="Murat C."/>
            <person name="Riley R."/>
            <person name="Ohm R."/>
            <person name="Sun H."/>
            <person name="Tunlid A."/>
            <person name="Henrissat B."/>
            <person name="Grigoriev I.V."/>
            <person name="Hibbett D.S."/>
            <person name="Martin F."/>
        </authorList>
    </citation>
    <scope>NUCLEOTIDE SEQUENCE [LARGE SCALE GENOMIC DNA]</scope>
    <source>
        <strain evidence="13 14">SS14</strain>
    </source>
</reference>
<evidence type="ECO:0000256" key="3">
    <source>
        <dbReference type="ARBA" id="ARBA00022729"/>
    </source>
</evidence>
<name>A0A0C9ULJ5_SPHS4</name>
<evidence type="ECO:0000256" key="12">
    <source>
        <dbReference type="SAM" id="SignalP"/>
    </source>
</evidence>
<comment type="catalytic activity">
    <reaction evidence="9">
        <text>(1,4-alpha-D-galacturonosyl)n+m + H2O = (1,4-alpha-D-galacturonosyl)n + (1,4-alpha-D-galacturonosyl)m.</text>
        <dbReference type="EC" id="3.2.1.15"/>
    </reaction>
</comment>
<keyword evidence="7 11" id="KW-0326">Glycosidase</keyword>
<evidence type="ECO:0000256" key="7">
    <source>
        <dbReference type="ARBA" id="ARBA00023295"/>
    </source>
</evidence>
<dbReference type="PROSITE" id="PS00502">
    <property type="entry name" value="POLYGALACTURONASE"/>
    <property type="match status" value="1"/>
</dbReference>
<dbReference type="GO" id="GO:0005576">
    <property type="term" value="C:extracellular region"/>
    <property type="evidence" value="ECO:0007669"/>
    <property type="project" value="TreeGrafter"/>
</dbReference>
<gene>
    <name evidence="13" type="ORF">M422DRAFT_169204</name>
</gene>
<dbReference type="Proteomes" id="UP000054279">
    <property type="component" value="Unassembled WGS sequence"/>
</dbReference>
<dbReference type="InterPro" id="IPR050434">
    <property type="entry name" value="Glycosyl_hydrlase_28"/>
</dbReference>
<evidence type="ECO:0000313" key="14">
    <source>
        <dbReference type="Proteomes" id="UP000054279"/>
    </source>
</evidence>
<keyword evidence="4" id="KW-0677">Repeat</keyword>
<evidence type="ECO:0000256" key="11">
    <source>
        <dbReference type="RuleBase" id="RU361169"/>
    </source>
</evidence>
<dbReference type="InterPro" id="IPR000743">
    <property type="entry name" value="Glyco_hydro_28"/>
</dbReference>
<dbReference type="Gene3D" id="2.160.20.10">
    <property type="entry name" value="Single-stranded right-handed beta-helix, Pectin lyase-like"/>
    <property type="match status" value="1"/>
</dbReference>
<dbReference type="SUPFAM" id="SSF51126">
    <property type="entry name" value="Pectin lyase-like"/>
    <property type="match status" value="1"/>
</dbReference>
<proteinExistence type="inferred from homology"/>
<dbReference type="InterPro" id="IPR006626">
    <property type="entry name" value="PbH1"/>
</dbReference>
<dbReference type="InterPro" id="IPR012334">
    <property type="entry name" value="Pectin_lyas_fold"/>
</dbReference>
<evidence type="ECO:0000256" key="4">
    <source>
        <dbReference type="ARBA" id="ARBA00022737"/>
    </source>
</evidence>
<feature type="signal peptide" evidence="12">
    <location>
        <begin position="1"/>
        <end position="20"/>
    </location>
</feature>
<protein>
    <recommendedName>
        <fullName evidence="2">endo-polygalacturonase</fullName>
        <ecNumber evidence="2">3.2.1.15</ecNumber>
    </recommendedName>
</protein>
<accession>A0A0C9ULJ5</accession>
<dbReference type="PANTHER" id="PTHR31884:SF1">
    <property type="entry name" value="POLYGALACTURONASE"/>
    <property type="match status" value="1"/>
</dbReference>
<dbReference type="PANTHER" id="PTHR31884">
    <property type="entry name" value="POLYGALACTURONASE"/>
    <property type="match status" value="1"/>
</dbReference>
<dbReference type="AlphaFoldDB" id="A0A0C9ULJ5"/>
<keyword evidence="14" id="KW-1185">Reference proteome</keyword>
<sequence length="373" mass="38545">MVFSLYLVVLIAPLLRLAAAVPARSSSEFARRCTGTISSLDDVGSAVACTTININGFTVSFRTTFNLNLLQGTTVNLNGDIAFGNLSWAGPLFQISGNDITFNGNGHSFDGGGPFYWDGLGSNGGITKPRPMMKIKISGTFYNTKVINSPAQTFSVSNPGPLTITGITIDNSQGDLPNSMSNGIPAGHNTDGFDVSTTNLIIENSSVMNQDDCLAINKGSNIIFTGNTCSGGHGISIGSISSNATVSNIQITGNTITNNDQALRIKTDAIATGSTVTNITYSGNTGTGLRRYGILIDQSYPSTLGTPGTGVKLSAVNFMGSTNTISVASSATPVALNCGKGACTGTWNWSALKTSGGQPNFKANAPTISGYSL</sequence>
<evidence type="ECO:0000256" key="6">
    <source>
        <dbReference type="ARBA" id="ARBA00023157"/>
    </source>
</evidence>
<dbReference type="EC" id="3.2.1.15" evidence="2"/>
<organism evidence="13 14">
    <name type="scientific">Sphaerobolus stellatus (strain SS14)</name>
    <dbReference type="NCBI Taxonomy" id="990650"/>
    <lineage>
        <taxon>Eukaryota</taxon>
        <taxon>Fungi</taxon>
        <taxon>Dikarya</taxon>
        <taxon>Basidiomycota</taxon>
        <taxon>Agaricomycotina</taxon>
        <taxon>Agaricomycetes</taxon>
        <taxon>Phallomycetidae</taxon>
        <taxon>Geastrales</taxon>
        <taxon>Sphaerobolaceae</taxon>
        <taxon>Sphaerobolus</taxon>
    </lineage>
</organism>
<evidence type="ECO:0000256" key="1">
    <source>
        <dbReference type="ARBA" id="ARBA00008834"/>
    </source>
</evidence>
<dbReference type="GO" id="GO:0071555">
    <property type="term" value="P:cell wall organization"/>
    <property type="evidence" value="ECO:0007669"/>
    <property type="project" value="UniProtKB-KW"/>
</dbReference>
<evidence type="ECO:0000256" key="9">
    <source>
        <dbReference type="ARBA" id="ARBA00034074"/>
    </source>
</evidence>
<dbReference type="OrthoDB" id="1546079at2759"/>
<dbReference type="GO" id="GO:0004650">
    <property type="term" value="F:polygalacturonase activity"/>
    <property type="evidence" value="ECO:0007669"/>
    <property type="project" value="UniProtKB-EC"/>
</dbReference>
<dbReference type="EMBL" id="KN837120">
    <property type="protein sequence ID" value="KIJ43878.1"/>
    <property type="molecule type" value="Genomic_DNA"/>
</dbReference>
<dbReference type="Pfam" id="PF00295">
    <property type="entry name" value="Glyco_hydro_28"/>
    <property type="match status" value="1"/>
</dbReference>
<dbReference type="GO" id="GO:0045490">
    <property type="term" value="P:pectin catabolic process"/>
    <property type="evidence" value="ECO:0007669"/>
    <property type="project" value="TreeGrafter"/>
</dbReference>
<keyword evidence="8" id="KW-0961">Cell wall biogenesis/degradation</keyword>
<feature type="chain" id="PRO_5002204879" description="endo-polygalacturonase" evidence="12">
    <location>
        <begin position="21"/>
        <end position="373"/>
    </location>
</feature>
<evidence type="ECO:0000256" key="8">
    <source>
        <dbReference type="ARBA" id="ARBA00023316"/>
    </source>
</evidence>
<comment type="similarity">
    <text evidence="1 11">Belongs to the glycosyl hydrolase 28 family.</text>
</comment>
<keyword evidence="3 12" id="KW-0732">Signal</keyword>
<keyword evidence="6" id="KW-1015">Disulfide bond</keyword>
<feature type="active site" evidence="10">
    <location>
        <position position="233"/>
    </location>
</feature>
<evidence type="ECO:0000256" key="2">
    <source>
        <dbReference type="ARBA" id="ARBA00012736"/>
    </source>
</evidence>
<dbReference type="HOGENOM" id="CLU_040116_0_0_1"/>
<evidence type="ECO:0000256" key="5">
    <source>
        <dbReference type="ARBA" id="ARBA00022801"/>
    </source>
</evidence>